<dbReference type="AlphaFoldDB" id="A0A1H3W097"/>
<dbReference type="EMBL" id="FNQO01000001">
    <property type="protein sequence ID" value="SDZ80341.1"/>
    <property type="molecule type" value="Genomic_DNA"/>
</dbReference>
<protein>
    <submittedName>
        <fullName evidence="1">Uncharacterized protein</fullName>
    </submittedName>
</protein>
<evidence type="ECO:0000313" key="2">
    <source>
        <dbReference type="Proteomes" id="UP000198658"/>
    </source>
</evidence>
<proteinExistence type="predicted"/>
<accession>A0A1H3W097</accession>
<evidence type="ECO:0000313" key="1">
    <source>
        <dbReference type="EMBL" id="SDZ80341.1"/>
    </source>
</evidence>
<keyword evidence="2" id="KW-1185">Reference proteome</keyword>
<sequence length="82" mass="9005">MAVHQALGVGSPFRRITAGPQLALMLINISELRICVCLPIPNKARGEIDIPECMQVSRITEETYFYVIPAPVGGQPGMRRLV</sequence>
<organism evidence="1 2">
    <name type="scientific">Microbulbifer marinus</name>
    <dbReference type="NCBI Taxonomy" id="658218"/>
    <lineage>
        <taxon>Bacteria</taxon>
        <taxon>Pseudomonadati</taxon>
        <taxon>Pseudomonadota</taxon>
        <taxon>Gammaproteobacteria</taxon>
        <taxon>Cellvibrionales</taxon>
        <taxon>Microbulbiferaceae</taxon>
        <taxon>Microbulbifer</taxon>
    </lineage>
</organism>
<name>A0A1H3W097_9GAMM</name>
<reference evidence="2" key="1">
    <citation type="submission" date="2016-10" db="EMBL/GenBank/DDBJ databases">
        <authorList>
            <person name="Varghese N."/>
            <person name="Submissions S."/>
        </authorList>
    </citation>
    <scope>NUCLEOTIDE SEQUENCE [LARGE SCALE GENOMIC DNA]</scope>
    <source>
        <strain evidence="2">CGMCC 1.10657</strain>
    </source>
</reference>
<dbReference type="Proteomes" id="UP000198658">
    <property type="component" value="Unassembled WGS sequence"/>
</dbReference>
<gene>
    <name evidence="1" type="ORF">SAMN05216562_0433</name>
</gene>